<proteinExistence type="predicted"/>
<dbReference type="Proteomes" id="UP000734854">
    <property type="component" value="Unassembled WGS sequence"/>
</dbReference>
<organism evidence="8 9">
    <name type="scientific">Zingiber officinale</name>
    <name type="common">Ginger</name>
    <name type="synonym">Amomum zingiber</name>
    <dbReference type="NCBI Taxonomy" id="94328"/>
    <lineage>
        <taxon>Eukaryota</taxon>
        <taxon>Viridiplantae</taxon>
        <taxon>Streptophyta</taxon>
        <taxon>Embryophyta</taxon>
        <taxon>Tracheophyta</taxon>
        <taxon>Spermatophyta</taxon>
        <taxon>Magnoliopsida</taxon>
        <taxon>Liliopsida</taxon>
        <taxon>Zingiberales</taxon>
        <taxon>Zingiberaceae</taxon>
        <taxon>Zingiber</taxon>
    </lineage>
</organism>
<keyword evidence="2" id="KW-0479">Metal-binding</keyword>
<feature type="domain" description="AN1-type" evidence="7">
    <location>
        <begin position="82"/>
        <end position="119"/>
    </location>
</feature>
<evidence type="ECO:0000313" key="8">
    <source>
        <dbReference type="EMBL" id="KAG6537160.1"/>
    </source>
</evidence>
<evidence type="ECO:0000256" key="5">
    <source>
        <dbReference type="ARBA" id="ARBA00023016"/>
    </source>
</evidence>
<accession>A0A8J5IB75</accession>
<keyword evidence="5" id="KW-0346">Stress response</keyword>
<sequence length="141" mass="15601">MFRFGPEIETDAGERCDLNKDKAEILKPSSSSPSILPQLPPQGFEAPERPERFQAPTVPISCPPKNEEDCRPSPTIQSIKRCLICRKRVGLTGFQCRCGDLFCKLHRIDSTGDTVTLRTNSNHSDQLLTATNGCGLTIREA</sequence>
<gene>
    <name evidence="8" type="ORF">ZIOFF_002245</name>
</gene>
<dbReference type="Gene3D" id="4.10.1110.10">
    <property type="entry name" value="AN1-like Zinc finger"/>
    <property type="match status" value="1"/>
</dbReference>
<keyword evidence="9" id="KW-1185">Reference proteome</keyword>
<dbReference type="InterPro" id="IPR035896">
    <property type="entry name" value="AN1-like_Znf"/>
</dbReference>
<keyword evidence="4" id="KW-0862">Zinc</keyword>
<dbReference type="SMART" id="SM00154">
    <property type="entry name" value="ZnF_AN1"/>
    <property type="match status" value="1"/>
</dbReference>
<dbReference type="GO" id="GO:0008270">
    <property type="term" value="F:zinc ion binding"/>
    <property type="evidence" value="ECO:0007669"/>
    <property type="project" value="UniProtKB-KW"/>
</dbReference>
<protein>
    <recommendedName>
        <fullName evidence="7">AN1-type domain-containing protein</fullName>
    </recommendedName>
</protein>
<evidence type="ECO:0000256" key="6">
    <source>
        <dbReference type="SAM" id="MobiDB-lite"/>
    </source>
</evidence>
<reference evidence="8 9" key="1">
    <citation type="submission" date="2020-08" db="EMBL/GenBank/DDBJ databases">
        <title>Plant Genome Project.</title>
        <authorList>
            <person name="Zhang R.-G."/>
        </authorList>
    </citation>
    <scope>NUCLEOTIDE SEQUENCE [LARGE SCALE GENOMIC DNA]</scope>
    <source>
        <tissue evidence="8">Rhizome</tissue>
    </source>
</reference>
<keyword evidence="3" id="KW-0863">Zinc-finger</keyword>
<evidence type="ECO:0000259" key="7">
    <source>
        <dbReference type="SMART" id="SM00154"/>
    </source>
</evidence>
<dbReference type="SUPFAM" id="SSF118310">
    <property type="entry name" value="AN1-like Zinc finger"/>
    <property type="match status" value="1"/>
</dbReference>
<dbReference type="AlphaFoldDB" id="A0A8J5IB75"/>
<evidence type="ECO:0000313" key="9">
    <source>
        <dbReference type="Proteomes" id="UP000734854"/>
    </source>
</evidence>
<evidence type="ECO:0000256" key="3">
    <source>
        <dbReference type="ARBA" id="ARBA00022771"/>
    </source>
</evidence>
<dbReference type="PANTHER" id="PTHR10634">
    <property type="entry name" value="AN1-TYPE ZINC FINGER PROTEIN"/>
    <property type="match status" value="1"/>
</dbReference>
<feature type="compositionally biased region" description="Low complexity" evidence="6">
    <location>
        <begin position="28"/>
        <end position="37"/>
    </location>
</feature>
<feature type="region of interest" description="Disordered" evidence="6">
    <location>
        <begin position="27"/>
        <end position="47"/>
    </location>
</feature>
<evidence type="ECO:0000256" key="2">
    <source>
        <dbReference type="ARBA" id="ARBA00022723"/>
    </source>
</evidence>
<name>A0A8J5IB75_ZINOF</name>
<comment type="caution">
    <text evidence="8">The sequence shown here is derived from an EMBL/GenBank/DDBJ whole genome shotgun (WGS) entry which is preliminary data.</text>
</comment>
<dbReference type="InterPro" id="IPR000058">
    <property type="entry name" value="Znf_AN1"/>
</dbReference>
<dbReference type="EMBL" id="JACMSC010000001">
    <property type="protein sequence ID" value="KAG6537160.1"/>
    <property type="molecule type" value="Genomic_DNA"/>
</dbReference>
<comment type="function">
    <text evidence="1">May be involved in environmental stress response.</text>
</comment>
<evidence type="ECO:0000256" key="4">
    <source>
        <dbReference type="ARBA" id="ARBA00022833"/>
    </source>
</evidence>
<dbReference type="InterPro" id="IPR050652">
    <property type="entry name" value="AN1_A20_ZnFinger"/>
</dbReference>
<evidence type="ECO:0000256" key="1">
    <source>
        <dbReference type="ARBA" id="ARBA00003732"/>
    </source>
</evidence>